<evidence type="ECO:0000256" key="6">
    <source>
        <dbReference type="RuleBase" id="RU003660"/>
    </source>
</evidence>
<dbReference type="Gene3D" id="3.30.1490.10">
    <property type="match status" value="1"/>
</dbReference>
<dbReference type="GO" id="GO:0003735">
    <property type="term" value="F:structural constituent of ribosome"/>
    <property type="evidence" value="ECO:0007669"/>
    <property type="project" value="InterPro"/>
</dbReference>
<keyword evidence="2 5" id="KW-0689">Ribosomal protein</keyword>
<keyword evidence="3 5" id="KW-0687">Ribonucleoprotein</keyword>
<protein>
    <recommendedName>
        <fullName evidence="4 5">Small ribosomal subunit protein uS8</fullName>
    </recommendedName>
</protein>
<dbReference type="EMBL" id="MGEF01000046">
    <property type="protein sequence ID" value="OGL77967.1"/>
    <property type="molecule type" value="Genomic_DNA"/>
</dbReference>
<dbReference type="InterPro" id="IPR000630">
    <property type="entry name" value="Ribosomal_uS8"/>
</dbReference>
<dbReference type="PROSITE" id="PS00053">
    <property type="entry name" value="RIBOSOMAL_S8"/>
    <property type="match status" value="1"/>
</dbReference>
<evidence type="ECO:0000313" key="9">
    <source>
        <dbReference type="Proteomes" id="UP000176604"/>
    </source>
</evidence>
<keyword evidence="5" id="KW-0694">RNA-binding</keyword>
<name>A0A1F7UJT2_9BACT</name>
<dbReference type="GO" id="GO:0019843">
    <property type="term" value="F:rRNA binding"/>
    <property type="evidence" value="ECO:0007669"/>
    <property type="project" value="UniProtKB-UniRule"/>
</dbReference>
<dbReference type="Pfam" id="PF00410">
    <property type="entry name" value="Ribosomal_S8"/>
    <property type="match status" value="1"/>
</dbReference>
<dbReference type="AlphaFoldDB" id="A0A1F7UJT2"/>
<comment type="caution">
    <text evidence="7">The sequence shown here is derived from an EMBL/GenBank/DDBJ whole genome shotgun (WGS) entry which is preliminary data.</text>
</comment>
<gene>
    <name evidence="5" type="primary">rpsH</name>
    <name evidence="7" type="ORF">A3J43_02510</name>
    <name evidence="8" type="ORF">A3J43_02520</name>
</gene>
<evidence type="ECO:0000256" key="2">
    <source>
        <dbReference type="ARBA" id="ARBA00022980"/>
    </source>
</evidence>
<comment type="similarity">
    <text evidence="1 5 6">Belongs to the universal ribosomal protein uS8 family.</text>
</comment>
<dbReference type="EMBL" id="MGEF01000046">
    <property type="protein sequence ID" value="OGL77969.1"/>
    <property type="molecule type" value="Genomic_DNA"/>
</dbReference>
<dbReference type="PANTHER" id="PTHR11758">
    <property type="entry name" value="40S RIBOSOMAL PROTEIN S15A"/>
    <property type="match status" value="1"/>
</dbReference>
<evidence type="ECO:0000313" key="7">
    <source>
        <dbReference type="EMBL" id="OGL77967.1"/>
    </source>
</evidence>
<dbReference type="HAMAP" id="MF_01302_B">
    <property type="entry name" value="Ribosomal_uS8_B"/>
    <property type="match status" value="1"/>
</dbReference>
<dbReference type="GO" id="GO:0005840">
    <property type="term" value="C:ribosome"/>
    <property type="evidence" value="ECO:0007669"/>
    <property type="project" value="UniProtKB-KW"/>
</dbReference>
<organism evidence="7 9">
    <name type="scientific">Candidatus Uhrbacteria bacterium RIFCSPHIGHO2_12_FULL_54_23</name>
    <dbReference type="NCBI Taxonomy" id="1802397"/>
    <lineage>
        <taxon>Bacteria</taxon>
        <taxon>Candidatus Uhriibacteriota</taxon>
    </lineage>
</organism>
<reference evidence="7 9" key="1">
    <citation type="journal article" date="2016" name="Nat. Commun.">
        <title>Thousands of microbial genomes shed light on interconnected biogeochemical processes in an aquifer system.</title>
        <authorList>
            <person name="Anantharaman K."/>
            <person name="Brown C.T."/>
            <person name="Hug L.A."/>
            <person name="Sharon I."/>
            <person name="Castelle C.J."/>
            <person name="Probst A.J."/>
            <person name="Thomas B.C."/>
            <person name="Singh A."/>
            <person name="Wilkins M.J."/>
            <person name="Karaoz U."/>
            <person name="Brodie E.L."/>
            <person name="Williams K.H."/>
            <person name="Hubbard S.S."/>
            <person name="Banfield J.F."/>
        </authorList>
    </citation>
    <scope>NUCLEOTIDE SEQUENCE [LARGE SCALE GENOMIC DNA]</scope>
</reference>
<dbReference type="NCBIfam" id="NF001109">
    <property type="entry name" value="PRK00136.1"/>
    <property type="match status" value="1"/>
</dbReference>
<evidence type="ECO:0000256" key="1">
    <source>
        <dbReference type="ARBA" id="ARBA00006471"/>
    </source>
</evidence>
<dbReference type="InterPro" id="IPR035987">
    <property type="entry name" value="Ribosomal_uS8_sf"/>
</dbReference>
<dbReference type="GO" id="GO:0006412">
    <property type="term" value="P:translation"/>
    <property type="evidence" value="ECO:0007669"/>
    <property type="project" value="UniProtKB-UniRule"/>
</dbReference>
<dbReference type="SUPFAM" id="SSF56047">
    <property type="entry name" value="Ribosomal protein S8"/>
    <property type="match status" value="1"/>
</dbReference>
<dbReference type="Proteomes" id="UP000176604">
    <property type="component" value="Unassembled WGS sequence"/>
</dbReference>
<dbReference type="GO" id="GO:1990904">
    <property type="term" value="C:ribonucleoprotein complex"/>
    <property type="evidence" value="ECO:0007669"/>
    <property type="project" value="UniProtKB-KW"/>
</dbReference>
<dbReference type="STRING" id="1802397.A3J43_02510"/>
<comment type="function">
    <text evidence="5">One of the primary rRNA binding proteins, it binds directly to 16S rRNA central domain where it helps coordinate assembly of the platform of the 30S subunit.</text>
</comment>
<comment type="subunit">
    <text evidence="5">Part of the 30S ribosomal subunit. Contacts proteins S5 and S12.</text>
</comment>
<proteinExistence type="inferred from homology"/>
<keyword evidence="5" id="KW-0699">rRNA-binding</keyword>
<dbReference type="Gene3D" id="3.30.1370.30">
    <property type="match status" value="1"/>
</dbReference>
<sequence length="139" mass="15677">MLTDPIADMLTRIRNAQMARKPEVVMPYSLLKHAVANVLAQEQFIARVEHVANNGARRRGRFVPDQLRMSLKYAEDGTPAITRVARVSTPGRRVYRAYRDIPSVQNNYGIAVISTPQGVMTNREARTRKVGGEVLCEVW</sequence>
<evidence type="ECO:0000256" key="5">
    <source>
        <dbReference type="HAMAP-Rule" id="MF_01302"/>
    </source>
</evidence>
<dbReference type="FunFam" id="3.30.1490.10:FF:000001">
    <property type="entry name" value="30S ribosomal protein S8"/>
    <property type="match status" value="1"/>
</dbReference>
<dbReference type="InterPro" id="IPR047863">
    <property type="entry name" value="Ribosomal_uS8_CS"/>
</dbReference>
<evidence type="ECO:0000256" key="3">
    <source>
        <dbReference type="ARBA" id="ARBA00023274"/>
    </source>
</evidence>
<evidence type="ECO:0000313" key="8">
    <source>
        <dbReference type="EMBL" id="OGL77969.1"/>
    </source>
</evidence>
<dbReference type="GO" id="GO:0005737">
    <property type="term" value="C:cytoplasm"/>
    <property type="evidence" value="ECO:0007669"/>
    <property type="project" value="UniProtKB-ARBA"/>
</dbReference>
<accession>A0A1F7UJT2</accession>
<evidence type="ECO:0000256" key="4">
    <source>
        <dbReference type="ARBA" id="ARBA00035258"/>
    </source>
</evidence>